<name>A0A3S1BH18_9BACL</name>
<dbReference type="InterPro" id="IPR001034">
    <property type="entry name" value="DeoR_HTH"/>
</dbReference>
<evidence type="ECO:0000313" key="4">
    <source>
        <dbReference type="EMBL" id="RUT41434.1"/>
    </source>
</evidence>
<dbReference type="PIRSF" id="PIRSF016838">
    <property type="entry name" value="PafC"/>
    <property type="match status" value="1"/>
</dbReference>
<dbReference type="InterPro" id="IPR051534">
    <property type="entry name" value="CBASS_pafABC_assoc_protein"/>
</dbReference>
<dbReference type="PROSITE" id="PS51000">
    <property type="entry name" value="HTH_DEOR_2"/>
    <property type="match status" value="1"/>
</dbReference>
<dbReference type="OrthoDB" id="9815009at2"/>
<dbReference type="SUPFAM" id="SSF46785">
    <property type="entry name" value="Winged helix' DNA-binding domain"/>
    <property type="match status" value="1"/>
</dbReference>
<organism evidence="4 5">
    <name type="scientific">Paenibacillus anaericanus</name>
    <dbReference type="NCBI Taxonomy" id="170367"/>
    <lineage>
        <taxon>Bacteria</taxon>
        <taxon>Bacillati</taxon>
        <taxon>Bacillota</taxon>
        <taxon>Bacilli</taxon>
        <taxon>Bacillales</taxon>
        <taxon>Paenibacillaceae</taxon>
        <taxon>Paenibacillus</taxon>
    </lineage>
</organism>
<dbReference type="GO" id="GO:0003700">
    <property type="term" value="F:DNA-binding transcription factor activity"/>
    <property type="evidence" value="ECO:0007669"/>
    <property type="project" value="InterPro"/>
</dbReference>
<evidence type="ECO:0000313" key="5">
    <source>
        <dbReference type="Proteomes" id="UP000279446"/>
    </source>
</evidence>
<sequence>MQMNRLFEIVYILFNKKAITARELSEHFEVSQRTIYRDIETLCQAGIPIYTTKGKGGGIRILPEFIFNKSVLSDGEQTEILSALQGLTALNVPDIDPILTKLATLFNKNNTSWIDVDFSHWSSDDQEREKFQMLKEAVLEGKVIAFDYYSSYGEKVRRSVEPLKLVFKGQSWYLYGFCRLKNDYRMFKVRRIRNLVSSTEGFIRNIPEDIWNESKDIYKSKLIPLVLKIDGNMAYRLFDEFRPEDIKSNTDGTFTVRTAIPEGDWIYGYIMSFGGYAEVLEPTHIRETIVSKYETALKKYL</sequence>
<dbReference type="PANTHER" id="PTHR34580">
    <property type="match status" value="1"/>
</dbReference>
<dbReference type="AlphaFoldDB" id="A0A3S1BH18"/>
<dbReference type="InterPro" id="IPR026881">
    <property type="entry name" value="WYL_dom"/>
</dbReference>
<keyword evidence="5" id="KW-1185">Reference proteome</keyword>
<dbReference type="Pfam" id="PF08279">
    <property type="entry name" value="HTH_11"/>
    <property type="match status" value="1"/>
</dbReference>
<keyword evidence="1" id="KW-0805">Transcription regulation</keyword>
<dbReference type="InterPro" id="IPR036390">
    <property type="entry name" value="WH_DNA-bd_sf"/>
</dbReference>
<evidence type="ECO:0000259" key="3">
    <source>
        <dbReference type="PROSITE" id="PS51000"/>
    </source>
</evidence>
<keyword evidence="2" id="KW-0804">Transcription</keyword>
<proteinExistence type="predicted"/>
<dbReference type="PROSITE" id="PS52050">
    <property type="entry name" value="WYL"/>
    <property type="match status" value="1"/>
</dbReference>
<protein>
    <submittedName>
        <fullName evidence="4">YafY family transcriptional regulator</fullName>
    </submittedName>
</protein>
<dbReference type="Pfam" id="PF13280">
    <property type="entry name" value="WYL"/>
    <property type="match status" value="1"/>
</dbReference>
<dbReference type="Gene3D" id="1.10.10.10">
    <property type="entry name" value="Winged helix-like DNA-binding domain superfamily/Winged helix DNA-binding domain"/>
    <property type="match status" value="1"/>
</dbReference>
<dbReference type="PANTHER" id="PTHR34580:SF1">
    <property type="entry name" value="PROTEIN PAFC"/>
    <property type="match status" value="1"/>
</dbReference>
<evidence type="ECO:0000256" key="1">
    <source>
        <dbReference type="ARBA" id="ARBA00023015"/>
    </source>
</evidence>
<reference evidence="4 5" key="1">
    <citation type="submission" date="2018-12" db="EMBL/GenBank/DDBJ databases">
        <authorList>
            <person name="Sun L."/>
            <person name="Chen Z."/>
        </authorList>
    </citation>
    <scope>NUCLEOTIDE SEQUENCE [LARGE SCALE GENOMIC DNA]</scope>
    <source>
        <strain evidence="4 5">DSM 15890</strain>
    </source>
</reference>
<dbReference type="InterPro" id="IPR028349">
    <property type="entry name" value="PafC-like"/>
</dbReference>
<evidence type="ECO:0000256" key="2">
    <source>
        <dbReference type="ARBA" id="ARBA00023163"/>
    </source>
</evidence>
<dbReference type="InterPro" id="IPR036388">
    <property type="entry name" value="WH-like_DNA-bd_sf"/>
</dbReference>
<dbReference type="EMBL" id="RZNY01000030">
    <property type="protein sequence ID" value="RUT41434.1"/>
    <property type="molecule type" value="Genomic_DNA"/>
</dbReference>
<accession>A0A3S1BH18</accession>
<dbReference type="Pfam" id="PF25583">
    <property type="entry name" value="WCX"/>
    <property type="match status" value="1"/>
</dbReference>
<dbReference type="InterPro" id="IPR013196">
    <property type="entry name" value="HTH_11"/>
</dbReference>
<gene>
    <name evidence="4" type="ORF">EJP82_23510</name>
</gene>
<dbReference type="InterPro" id="IPR057727">
    <property type="entry name" value="WCX_dom"/>
</dbReference>
<dbReference type="Proteomes" id="UP000279446">
    <property type="component" value="Unassembled WGS sequence"/>
</dbReference>
<feature type="domain" description="HTH deoR-type" evidence="3">
    <location>
        <begin position="2"/>
        <end position="60"/>
    </location>
</feature>
<comment type="caution">
    <text evidence="4">The sequence shown here is derived from an EMBL/GenBank/DDBJ whole genome shotgun (WGS) entry which is preliminary data.</text>
</comment>